<keyword evidence="2" id="KW-1185">Reference proteome</keyword>
<proteinExistence type="predicted"/>
<protein>
    <submittedName>
        <fullName evidence="1">Uncharacterized protein</fullName>
    </submittedName>
</protein>
<dbReference type="EMBL" id="VIVN01000002">
    <property type="protein sequence ID" value="TWE06425.1"/>
    <property type="molecule type" value="Genomic_DNA"/>
</dbReference>
<evidence type="ECO:0000313" key="1">
    <source>
        <dbReference type="EMBL" id="TWE06425.1"/>
    </source>
</evidence>
<evidence type="ECO:0000313" key="2">
    <source>
        <dbReference type="Proteomes" id="UP000319671"/>
    </source>
</evidence>
<sequence>MMTDQLTNYSCVDLAFAYKVSKEKKLPAGIDNFINECVLENKEQVIQSIKRLHRQYSLDFIIQTFSNEILAGMFAEKSQKQLLDIIRSGSIVKVYNMLLDSFLNDEDIKLALDKKN</sequence>
<dbReference type="Proteomes" id="UP000319671">
    <property type="component" value="Unassembled WGS sequence"/>
</dbReference>
<name>A0A561DSS9_9BACI</name>
<comment type="caution">
    <text evidence="1">The sequence shown here is derived from an EMBL/GenBank/DDBJ whole genome shotgun (WGS) entry which is preliminary data.</text>
</comment>
<dbReference type="AlphaFoldDB" id="A0A561DSS9"/>
<organism evidence="1 2">
    <name type="scientific">Neobacillus bataviensis</name>
    <dbReference type="NCBI Taxonomy" id="220685"/>
    <lineage>
        <taxon>Bacteria</taxon>
        <taxon>Bacillati</taxon>
        <taxon>Bacillota</taxon>
        <taxon>Bacilli</taxon>
        <taxon>Bacillales</taxon>
        <taxon>Bacillaceae</taxon>
        <taxon>Neobacillus</taxon>
    </lineage>
</organism>
<reference evidence="1 2" key="1">
    <citation type="submission" date="2019-06" db="EMBL/GenBank/DDBJ databases">
        <title>Sorghum-associated microbial communities from plants grown in Nebraska, USA.</title>
        <authorList>
            <person name="Schachtman D."/>
        </authorList>
    </citation>
    <scope>NUCLEOTIDE SEQUENCE [LARGE SCALE GENOMIC DNA]</scope>
    <source>
        <strain evidence="1 2">2482</strain>
    </source>
</reference>
<dbReference type="RefSeq" id="WP_144563175.1">
    <property type="nucleotide sequence ID" value="NZ_VIVN01000002.1"/>
</dbReference>
<accession>A0A561DSS9</accession>
<gene>
    <name evidence="1" type="ORF">FB550_102447</name>
</gene>